<dbReference type="PANTHER" id="PTHR12121:SF34">
    <property type="entry name" value="PROTEIN ANGEL"/>
    <property type="match status" value="1"/>
</dbReference>
<keyword evidence="3" id="KW-1185">Reference proteome</keyword>
<dbReference type="Proteomes" id="UP001175271">
    <property type="component" value="Unassembled WGS sequence"/>
</dbReference>
<gene>
    <name evidence="2" type="ORF">QR680_004991</name>
</gene>
<dbReference type="PANTHER" id="PTHR12121">
    <property type="entry name" value="CARBON CATABOLITE REPRESSOR PROTEIN 4"/>
    <property type="match status" value="1"/>
</dbReference>
<dbReference type="Gene3D" id="3.60.10.10">
    <property type="entry name" value="Endonuclease/exonuclease/phosphatase"/>
    <property type="match status" value="1"/>
</dbReference>
<dbReference type="InterPro" id="IPR036691">
    <property type="entry name" value="Endo/exonu/phosph_ase_sf"/>
</dbReference>
<dbReference type="EMBL" id="JAUCMV010000003">
    <property type="protein sequence ID" value="KAK0410170.1"/>
    <property type="molecule type" value="Genomic_DNA"/>
</dbReference>
<evidence type="ECO:0000259" key="1">
    <source>
        <dbReference type="Pfam" id="PF03372"/>
    </source>
</evidence>
<name>A0AA39HQF9_9BILA</name>
<dbReference type="InterPro" id="IPR050410">
    <property type="entry name" value="CCR4/nocturin_mRNA_transcr"/>
</dbReference>
<organism evidence="2 3">
    <name type="scientific">Steinernema hermaphroditum</name>
    <dbReference type="NCBI Taxonomy" id="289476"/>
    <lineage>
        <taxon>Eukaryota</taxon>
        <taxon>Metazoa</taxon>
        <taxon>Ecdysozoa</taxon>
        <taxon>Nematoda</taxon>
        <taxon>Chromadorea</taxon>
        <taxon>Rhabditida</taxon>
        <taxon>Tylenchina</taxon>
        <taxon>Panagrolaimomorpha</taxon>
        <taxon>Strongyloidoidea</taxon>
        <taxon>Steinernematidae</taxon>
        <taxon>Steinernema</taxon>
    </lineage>
</organism>
<accession>A0AA39HQF9</accession>
<feature type="domain" description="Endonuclease/exonuclease/phosphatase" evidence="1">
    <location>
        <begin position="78"/>
        <end position="382"/>
    </location>
</feature>
<evidence type="ECO:0000313" key="3">
    <source>
        <dbReference type="Proteomes" id="UP001175271"/>
    </source>
</evidence>
<dbReference type="GO" id="GO:0000175">
    <property type="term" value="F:3'-5'-RNA exonuclease activity"/>
    <property type="evidence" value="ECO:0007669"/>
    <property type="project" value="TreeGrafter"/>
</dbReference>
<proteinExistence type="predicted"/>
<evidence type="ECO:0000313" key="2">
    <source>
        <dbReference type="EMBL" id="KAK0410170.1"/>
    </source>
</evidence>
<protein>
    <recommendedName>
        <fullName evidence="1">Endonuclease/exonuclease/phosphatase domain-containing protein</fullName>
    </recommendedName>
</protein>
<dbReference type="InterPro" id="IPR005135">
    <property type="entry name" value="Endo/exonuclease/phosphatase"/>
</dbReference>
<reference evidence="2" key="1">
    <citation type="submission" date="2023-06" db="EMBL/GenBank/DDBJ databases">
        <title>Genomic analysis of the entomopathogenic nematode Steinernema hermaphroditum.</title>
        <authorList>
            <person name="Schwarz E.M."/>
            <person name="Heppert J.K."/>
            <person name="Baniya A."/>
            <person name="Schwartz H.T."/>
            <person name="Tan C.-H."/>
            <person name="Antoshechkin I."/>
            <person name="Sternberg P.W."/>
            <person name="Goodrich-Blair H."/>
            <person name="Dillman A.R."/>
        </authorList>
    </citation>
    <scope>NUCLEOTIDE SEQUENCE</scope>
    <source>
        <strain evidence="2">PS9179</strain>
        <tissue evidence="2">Whole animal</tissue>
    </source>
</reference>
<comment type="caution">
    <text evidence="2">The sequence shown here is derived from an EMBL/GenBank/DDBJ whole genome shotgun (WGS) entry which is preliminary data.</text>
</comment>
<sequence length="392" mass="45189">MNAAQPQPQSKPKDFVFLPRNRVFQAGPPGHYAVRYYSSPGNVLRNFAIRRTNFHKEHKRKNEDECLDSLSYYSACFRSARFREELEALSADIFCLQEVQKEHFDVFFQPLLKELGFDGRYEQKTQGMRDGCALFFRRSVFQMLDYRRVDMFFSEDSTLDKPNVGQLLRLRHIHTKKELCVANTHLVFNKKFGARKFVQMALLLAHLHDFVQKGRPAEYLLCGDLNIEAFSDIYRFVVEAKLDLVKCVAVLMSGQGETVKTTPSPPELSIPKKAALKQDCSLAKKDEKIEYEGTEWRHQMHFASAYNHVRPDGTHDLSTFHSQEGLNPDFVFYSVASTRLHNNVLQVQEAGLRLLRRLDLPDISEANAVFGPWPHEFTPSDHVPLLVDFALV</sequence>
<dbReference type="AlphaFoldDB" id="A0AA39HQF9"/>
<dbReference type="SUPFAM" id="SSF56219">
    <property type="entry name" value="DNase I-like"/>
    <property type="match status" value="1"/>
</dbReference>
<dbReference type="Pfam" id="PF03372">
    <property type="entry name" value="Exo_endo_phos"/>
    <property type="match status" value="1"/>
</dbReference>